<proteinExistence type="predicted"/>
<dbReference type="Proteomes" id="UP000426424">
    <property type="component" value="Chromosome"/>
</dbReference>
<dbReference type="Gene3D" id="3.60.21.10">
    <property type="match status" value="1"/>
</dbReference>
<keyword evidence="3" id="KW-0479">Metal-binding</keyword>
<dbReference type="PANTHER" id="PTHR34990:SF2">
    <property type="entry name" value="BLL8164 PROTEIN"/>
    <property type="match status" value="1"/>
</dbReference>
<evidence type="ECO:0000256" key="3">
    <source>
        <dbReference type="ARBA" id="ARBA00022723"/>
    </source>
</evidence>
<dbReference type="SUPFAM" id="SSF56300">
    <property type="entry name" value="Metallo-dependent phosphatases"/>
    <property type="match status" value="1"/>
</dbReference>
<dbReference type="GO" id="GO:0046872">
    <property type="term" value="F:metal ion binding"/>
    <property type="evidence" value="ECO:0007669"/>
    <property type="project" value="UniProtKB-KW"/>
</dbReference>
<organism evidence="7 8">
    <name type="scientific">Thermochromatium tepidum ATCC 43061</name>
    <dbReference type="NCBI Taxonomy" id="316276"/>
    <lineage>
        <taxon>Bacteria</taxon>
        <taxon>Pseudomonadati</taxon>
        <taxon>Pseudomonadota</taxon>
        <taxon>Gammaproteobacteria</taxon>
        <taxon>Chromatiales</taxon>
        <taxon>Chromatiaceae</taxon>
        <taxon>Thermochromatium</taxon>
    </lineage>
</organism>
<evidence type="ECO:0000256" key="5">
    <source>
        <dbReference type="ARBA" id="ARBA00023211"/>
    </source>
</evidence>
<gene>
    <name evidence="7" type="ORF">E6P07_07120</name>
</gene>
<dbReference type="InterPro" id="IPR004843">
    <property type="entry name" value="Calcineurin-like_PHP"/>
</dbReference>
<keyword evidence="2" id="KW-0997">Cell inner membrane</keyword>
<keyword evidence="4" id="KW-0472">Membrane</keyword>
<dbReference type="AlphaFoldDB" id="A0A6I6EEZ9"/>
<dbReference type="GO" id="GO:0009245">
    <property type="term" value="P:lipid A biosynthetic process"/>
    <property type="evidence" value="ECO:0007669"/>
    <property type="project" value="TreeGrafter"/>
</dbReference>
<reference evidence="7 8" key="1">
    <citation type="submission" date="2019-12" db="EMBL/GenBank/DDBJ databases">
        <title>The complete genome of the thermophilic, anoxygenic phototrophic gammaproteobacterium Thermochromatium tepidum.</title>
        <authorList>
            <person name="Sattley W.M."/>
            <person name="Swingley W.D."/>
            <person name="Burchell B.M."/>
            <person name="Gurbani S.A."/>
            <person name="Kujawa C.M."/>
            <person name="Nuccio D.A."/>
            <person name="Schladweiler J."/>
            <person name="Shaffer K.N."/>
            <person name="Stokes L.M."/>
            <person name="Touchman J.W."/>
            <person name="Blankenship R.E."/>
            <person name="Madigan M.T."/>
        </authorList>
    </citation>
    <scope>NUCLEOTIDE SEQUENCE [LARGE SCALE GENOMIC DNA]</scope>
    <source>
        <strain evidence="7 8">ATCC 43061</strain>
    </source>
</reference>
<dbReference type="GO" id="GO:0016020">
    <property type="term" value="C:membrane"/>
    <property type="evidence" value="ECO:0007669"/>
    <property type="project" value="GOC"/>
</dbReference>
<dbReference type="RefSeq" id="WP_153974966.1">
    <property type="nucleotide sequence ID" value="NZ_CP039268.1"/>
</dbReference>
<protein>
    <submittedName>
        <fullName evidence="7">UDP-2,3-diacylglucosamine diphosphatase</fullName>
    </submittedName>
</protein>
<dbReference type="PANTHER" id="PTHR34990">
    <property type="entry name" value="UDP-2,3-DIACYLGLUCOSAMINE HYDROLASE-RELATED"/>
    <property type="match status" value="1"/>
</dbReference>
<keyword evidence="5" id="KW-0464">Manganese</keyword>
<dbReference type="InterPro" id="IPR043461">
    <property type="entry name" value="LpxH-like"/>
</dbReference>
<keyword evidence="8" id="KW-1185">Reference proteome</keyword>
<dbReference type="EMBL" id="CP039268">
    <property type="protein sequence ID" value="QGU32770.1"/>
    <property type="molecule type" value="Genomic_DNA"/>
</dbReference>
<dbReference type="OrthoDB" id="9802481at2"/>
<keyword evidence="1" id="KW-1003">Cell membrane</keyword>
<evidence type="ECO:0000259" key="6">
    <source>
        <dbReference type="Pfam" id="PF00149"/>
    </source>
</evidence>
<evidence type="ECO:0000256" key="2">
    <source>
        <dbReference type="ARBA" id="ARBA00022519"/>
    </source>
</evidence>
<dbReference type="CDD" id="cd07398">
    <property type="entry name" value="MPP_YbbF-LpxH"/>
    <property type="match status" value="1"/>
</dbReference>
<accession>A0A6I6EEZ9</accession>
<evidence type="ECO:0000256" key="4">
    <source>
        <dbReference type="ARBA" id="ARBA00023136"/>
    </source>
</evidence>
<dbReference type="GO" id="GO:0008758">
    <property type="term" value="F:UDP-2,3-diacylglucosamine hydrolase activity"/>
    <property type="evidence" value="ECO:0007669"/>
    <property type="project" value="TreeGrafter"/>
</dbReference>
<evidence type="ECO:0000313" key="7">
    <source>
        <dbReference type="EMBL" id="QGU32770.1"/>
    </source>
</evidence>
<evidence type="ECO:0000256" key="1">
    <source>
        <dbReference type="ARBA" id="ARBA00022475"/>
    </source>
</evidence>
<name>A0A6I6EEZ9_THETI</name>
<evidence type="ECO:0000313" key="8">
    <source>
        <dbReference type="Proteomes" id="UP000426424"/>
    </source>
</evidence>
<feature type="domain" description="Calcineurin-like phosphoesterase" evidence="6">
    <location>
        <begin position="14"/>
        <end position="212"/>
    </location>
</feature>
<dbReference type="Pfam" id="PF00149">
    <property type="entry name" value="Metallophos"/>
    <property type="match status" value="1"/>
</dbReference>
<dbReference type="KEGG" id="ttp:E6P07_07120"/>
<dbReference type="InterPro" id="IPR029052">
    <property type="entry name" value="Metallo-depent_PP-like"/>
</dbReference>
<sequence>MSDVKRMQPLKYRSIFISDLHLGFRGCQARFLLDFLRSTHCKQLYLVGDIVDLWAMKGGLYWPDAHNQVVRTVLEKVRTGTEVIYIPGNHDALFREHLDVRFGDVRVCDEVVHTTADGRRFLVLHGDKFDRVVQHSLWLARLGSHAYDRLLALNGFISRVRALFGLKYWSLAGYLKHRVKDAVSYIGNYEHAVATEAKQRGLDGMICGHIHHAEMRQIAGVTYCNCGDWVESCTALVEHHDGRLEVLRWTDAYPESLAAAPAPEPAIALARAG</sequence>